<dbReference type="AlphaFoldDB" id="A0A841K2E1"/>
<organism evidence="2 3">
    <name type="scientific">Silvibacterium bohemicum</name>
    <dbReference type="NCBI Taxonomy" id="1577686"/>
    <lineage>
        <taxon>Bacteria</taxon>
        <taxon>Pseudomonadati</taxon>
        <taxon>Acidobacteriota</taxon>
        <taxon>Terriglobia</taxon>
        <taxon>Terriglobales</taxon>
        <taxon>Acidobacteriaceae</taxon>
        <taxon>Silvibacterium</taxon>
    </lineage>
</organism>
<evidence type="ECO:0000313" key="2">
    <source>
        <dbReference type="EMBL" id="MBB6146757.1"/>
    </source>
</evidence>
<feature type="chain" id="PRO_5032595777" description="Lipoprotein" evidence="1">
    <location>
        <begin position="24"/>
        <end position="210"/>
    </location>
</feature>
<comment type="caution">
    <text evidence="2">The sequence shown here is derived from an EMBL/GenBank/DDBJ whole genome shotgun (WGS) entry which is preliminary data.</text>
</comment>
<sequence>MRRFFLSPVAGLLILTACSSVNKPNDTNFKIAINRYLTKHGEACTETGKQFPVDVTETEQRLQAGTASQMAVLEQAGLVRSSNTTAVVHGMTNTLRGLAPPQPVKRYELTSEGQKYFRQTSGMFGQTASFCYGEKTVESIVKWTEPVTMGAATQTEVTYTYKIADLAPWAERPDVQREFGDMRSIINGISRSNEIADLQLTNQGWEVLGQ</sequence>
<keyword evidence="1" id="KW-0732">Signal</keyword>
<feature type="signal peptide" evidence="1">
    <location>
        <begin position="1"/>
        <end position="23"/>
    </location>
</feature>
<dbReference type="RefSeq" id="WP_050061363.1">
    <property type="nucleotide sequence ID" value="NZ_JACHEK010000011.1"/>
</dbReference>
<dbReference type="PROSITE" id="PS51257">
    <property type="entry name" value="PROKAR_LIPOPROTEIN"/>
    <property type="match status" value="1"/>
</dbReference>
<accession>A0A841K2E1</accession>
<proteinExistence type="predicted"/>
<evidence type="ECO:0008006" key="4">
    <source>
        <dbReference type="Google" id="ProtNLM"/>
    </source>
</evidence>
<evidence type="ECO:0000313" key="3">
    <source>
        <dbReference type="Proteomes" id="UP000538666"/>
    </source>
</evidence>
<reference evidence="2 3" key="1">
    <citation type="submission" date="2020-08" db="EMBL/GenBank/DDBJ databases">
        <title>Genomic Encyclopedia of Type Strains, Phase IV (KMG-IV): sequencing the most valuable type-strain genomes for metagenomic binning, comparative biology and taxonomic classification.</title>
        <authorList>
            <person name="Goeker M."/>
        </authorList>
    </citation>
    <scope>NUCLEOTIDE SEQUENCE [LARGE SCALE GENOMIC DNA]</scope>
    <source>
        <strain evidence="2 3">DSM 103733</strain>
    </source>
</reference>
<dbReference type="EMBL" id="JACHEK010000011">
    <property type="protein sequence ID" value="MBB6146757.1"/>
    <property type="molecule type" value="Genomic_DNA"/>
</dbReference>
<protein>
    <recommendedName>
        <fullName evidence="4">Lipoprotein</fullName>
    </recommendedName>
</protein>
<keyword evidence="3" id="KW-1185">Reference proteome</keyword>
<dbReference type="OrthoDB" id="8637570at2"/>
<evidence type="ECO:0000256" key="1">
    <source>
        <dbReference type="SAM" id="SignalP"/>
    </source>
</evidence>
<name>A0A841K2E1_9BACT</name>
<dbReference type="Proteomes" id="UP000538666">
    <property type="component" value="Unassembled WGS sequence"/>
</dbReference>
<gene>
    <name evidence="2" type="ORF">HNQ77_004738</name>
</gene>